<evidence type="ECO:0000256" key="3">
    <source>
        <dbReference type="ARBA" id="ARBA00022679"/>
    </source>
</evidence>
<dbReference type="InterPro" id="IPR039528">
    <property type="entry name" value="DPM1-like"/>
</dbReference>
<dbReference type="PANTHER" id="PTHR43398">
    <property type="entry name" value="DOLICHOL-PHOSPHATE MANNOSYLTRANSFERASE SUBUNIT 1"/>
    <property type="match status" value="1"/>
</dbReference>
<name>A0A7G8TFN3_9FIRM</name>
<evidence type="ECO:0000313" key="5">
    <source>
        <dbReference type="EMBL" id="QNK42424.1"/>
    </source>
</evidence>
<feature type="domain" description="Glycosyltransferase 2-like" evidence="4">
    <location>
        <begin position="31"/>
        <end position="194"/>
    </location>
</feature>
<evidence type="ECO:0000313" key="6">
    <source>
        <dbReference type="Proteomes" id="UP000515909"/>
    </source>
</evidence>
<dbReference type="CDD" id="cd04179">
    <property type="entry name" value="DPM_DPG-synthase_like"/>
    <property type="match status" value="1"/>
</dbReference>
<dbReference type="PANTHER" id="PTHR43398:SF1">
    <property type="entry name" value="DOLICHOL-PHOSPHATE MANNOSYLTRANSFERASE SUBUNIT 1"/>
    <property type="match status" value="1"/>
</dbReference>
<reference evidence="5 6" key="1">
    <citation type="submission" date="2020-08" db="EMBL/GenBank/DDBJ databases">
        <title>The isolate Caproiciproducens sp. 7D4C2 produces n-caproate at mildly acidic conditions from hexoses: genome and rBOX comparison with related strains and chain-elongating bacteria.</title>
        <authorList>
            <person name="Esquivel-Elizondo S."/>
            <person name="Bagci C."/>
            <person name="Temovska M."/>
            <person name="Jeon B.S."/>
            <person name="Bessarab I."/>
            <person name="Williams R.B.H."/>
            <person name="Huson D.H."/>
            <person name="Angenent L.T."/>
        </authorList>
    </citation>
    <scope>NUCLEOTIDE SEQUENCE [LARGE SCALE GENOMIC DNA]</scope>
    <source>
        <strain evidence="5 6">7D4C2</strain>
    </source>
</reference>
<dbReference type="EMBL" id="CP060286">
    <property type="protein sequence ID" value="QNK42424.1"/>
    <property type="molecule type" value="Genomic_DNA"/>
</dbReference>
<gene>
    <name evidence="5" type="ORF">HCR03_09565</name>
</gene>
<protein>
    <submittedName>
        <fullName evidence="5">Glycosyltransferase family 2 protein</fullName>
    </submittedName>
</protein>
<dbReference type="KEGG" id="cfem:HCR03_09565"/>
<dbReference type="AlphaFoldDB" id="A0A7G8TFN3"/>
<dbReference type="Gene3D" id="3.90.550.10">
    <property type="entry name" value="Spore Coat Polysaccharide Biosynthesis Protein SpsA, Chain A"/>
    <property type="match status" value="1"/>
</dbReference>
<organism evidence="5 6">
    <name type="scientific">Caproicibacter fermentans</name>
    <dbReference type="NCBI Taxonomy" id="2576756"/>
    <lineage>
        <taxon>Bacteria</taxon>
        <taxon>Bacillati</taxon>
        <taxon>Bacillota</taxon>
        <taxon>Clostridia</taxon>
        <taxon>Eubacteriales</taxon>
        <taxon>Acutalibacteraceae</taxon>
        <taxon>Caproicibacter</taxon>
    </lineage>
</organism>
<dbReference type="InterPro" id="IPR029044">
    <property type="entry name" value="Nucleotide-diphossugar_trans"/>
</dbReference>
<dbReference type="Pfam" id="PF00535">
    <property type="entry name" value="Glycos_transf_2"/>
    <property type="match status" value="1"/>
</dbReference>
<dbReference type="GO" id="GO:0004582">
    <property type="term" value="F:dolichyl-phosphate beta-D-mannosyltransferase activity"/>
    <property type="evidence" value="ECO:0007669"/>
    <property type="project" value="InterPro"/>
</dbReference>
<evidence type="ECO:0000259" key="4">
    <source>
        <dbReference type="Pfam" id="PF00535"/>
    </source>
</evidence>
<dbReference type="GO" id="GO:0016020">
    <property type="term" value="C:membrane"/>
    <property type="evidence" value="ECO:0007669"/>
    <property type="project" value="GOC"/>
</dbReference>
<comment type="similarity">
    <text evidence="1">Belongs to the glycosyltransferase 2 family.</text>
</comment>
<dbReference type="GO" id="GO:0009247">
    <property type="term" value="P:glycolipid biosynthetic process"/>
    <property type="evidence" value="ECO:0007669"/>
    <property type="project" value="TreeGrafter"/>
</dbReference>
<sequence>MNFQNKDIVASLEIPVFDVFEFAPKKKKYCLMIPLFNEGNRFLAQLKKMLQLKIPEQVDIIICDANSTDGSTDHDLLKKSGISALLVRKGKGRYSTDLRMGYYWTLQRGYSGFITVDGNNKDDTSALPLFINKLSEGYDYIQGSRFVPGGKEIRTPFIRKAALKLINQPIMSHCAGMVLTDTTNGFRAYSREFLLDERVQPFRNDFYGYELIYYLPVRASELGFRCIEIPVTRTYPKGEVPSKIGGIKGNLYQLSILWHILKNDYNP</sequence>
<dbReference type="Proteomes" id="UP000515909">
    <property type="component" value="Chromosome"/>
</dbReference>
<dbReference type="SUPFAM" id="SSF53448">
    <property type="entry name" value="Nucleotide-diphospho-sugar transferases"/>
    <property type="match status" value="1"/>
</dbReference>
<proteinExistence type="inferred from homology"/>
<keyword evidence="2" id="KW-0328">Glycosyltransferase</keyword>
<dbReference type="RefSeq" id="WP_187037885.1">
    <property type="nucleotide sequence ID" value="NZ_CP060286.1"/>
</dbReference>
<keyword evidence="3 5" id="KW-0808">Transferase</keyword>
<evidence type="ECO:0000256" key="1">
    <source>
        <dbReference type="ARBA" id="ARBA00006739"/>
    </source>
</evidence>
<dbReference type="InterPro" id="IPR001173">
    <property type="entry name" value="Glyco_trans_2-like"/>
</dbReference>
<accession>A0A7G8TFN3</accession>
<evidence type="ECO:0000256" key="2">
    <source>
        <dbReference type="ARBA" id="ARBA00022676"/>
    </source>
</evidence>